<dbReference type="Pfam" id="PF00361">
    <property type="entry name" value="Proton_antipo_M"/>
    <property type="match status" value="2"/>
</dbReference>
<reference evidence="8 9" key="1">
    <citation type="submission" date="2023-09" db="EMBL/GenBank/DDBJ databases">
        <authorList>
            <person name="Golyshina O.V."/>
            <person name="Lunev E.A."/>
            <person name="Bargiela R."/>
            <person name="Gaines M.C."/>
            <person name="Daum B."/>
            <person name="Bale N.J."/>
            <person name="Koenen M."/>
            <person name="Sinninghe Damst J.S."/>
            <person name="Yakimov M."/>
            <person name="Golyshin P.N."/>
        </authorList>
    </citation>
    <scope>NUCLEOTIDE SEQUENCE [LARGE SCALE GENOMIC DNA]</scope>
    <source>
        <strain evidence="8 9">M1</strain>
    </source>
</reference>
<dbReference type="AlphaFoldDB" id="A0AAX4NGF6"/>
<feature type="domain" description="NADH:quinone oxidoreductase/Mrp antiporter transmembrane" evidence="7">
    <location>
        <begin position="123"/>
        <end position="335"/>
    </location>
</feature>
<accession>A0AAX4NGF6</accession>
<dbReference type="NCBIfam" id="TIGR01972">
    <property type="entry name" value="NDH_I_M"/>
    <property type="match status" value="1"/>
</dbReference>
<evidence type="ECO:0000256" key="4">
    <source>
        <dbReference type="ARBA" id="ARBA00022989"/>
    </source>
</evidence>
<feature type="transmembrane region" description="Helical" evidence="6">
    <location>
        <begin position="159"/>
        <end position="181"/>
    </location>
</feature>
<dbReference type="PANTHER" id="PTHR43507:SF1">
    <property type="entry name" value="NADH-UBIQUINONE OXIDOREDUCTASE CHAIN 4"/>
    <property type="match status" value="1"/>
</dbReference>
<dbReference type="PANTHER" id="PTHR43507">
    <property type="entry name" value="NADH-UBIQUINONE OXIDOREDUCTASE CHAIN 4"/>
    <property type="match status" value="1"/>
</dbReference>
<organism evidence="8 9">
    <name type="scientific">Oxyplasma meridianum</name>
    <dbReference type="NCBI Taxonomy" id="3073602"/>
    <lineage>
        <taxon>Archaea</taxon>
        <taxon>Methanobacteriati</taxon>
        <taxon>Thermoplasmatota</taxon>
        <taxon>Thermoplasmata</taxon>
        <taxon>Thermoplasmatales</taxon>
        <taxon>Thermoplasmataceae</taxon>
        <taxon>Oxyplasma</taxon>
    </lineage>
</organism>
<evidence type="ECO:0000256" key="2">
    <source>
        <dbReference type="ARBA" id="ARBA00009025"/>
    </source>
</evidence>
<comment type="similarity">
    <text evidence="2">Belongs to the complex I subunit 4 family.</text>
</comment>
<dbReference type="EMBL" id="CP133772">
    <property type="protein sequence ID" value="WYY00571.1"/>
    <property type="molecule type" value="Genomic_DNA"/>
</dbReference>
<feature type="transmembrane region" description="Helical" evidence="6">
    <location>
        <begin position="243"/>
        <end position="265"/>
    </location>
</feature>
<dbReference type="Proteomes" id="UP001451606">
    <property type="component" value="Chromosome"/>
</dbReference>
<dbReference type="GO" id="GO:0015990">
    <property type="term" value="P:electron transport coupled proton transport"/>
    <property type="evidence" value="ECO:0007669"/>
    <property type="project" value="TreeGrafter"/>
</dbReference>
<feature type="domain" description="NADH:quinone oxidoreductase/Mrp antiporter transmembrane" evidence="7">
    <location>
        <begin position="349"/>
        <end position="443"/>
    </location>
</feature>
<feature type="transmembrane region" description="Helical" evidence="6">
    <location>
        <begin position="81"/>
        <end position="98"/>
    </location>
</feature>
<feature type="transmembrane region" description="Helical" evidence="6">
    <location>
        <begin position="305"/>
        <end position="325"/>
    </location>
</feature>
<evidence type="ECO:0000256" key="1">
    <source>
        <dbReference type="ARBA" id="ARBA00004141"/>
    </source>
</evidence>
<keyword evidence="9" id="KW-1185">Reference proteome</keyword>
<dbReference type="GO" id="GO:0008137">
    <property type="term" value="F:NADH dehydrogenase (ubiquinone) activity"/>
    <property type="evidence" value="ECO:0007669"/>
    <property type="project" value="InterPro"/>
</dbReference>
<feature type="transmembrane region" description="Helical" evidence="6">
    <location>
        <begin position="478"/>
        <end position="499"/>
    </location>
</feature>
<dbReference type="GeneID" id="95967886"/>
<evidence type="ECO:0000256" key="3">
    <source>
        <dbReference type="ARBA" id="ARBA00022692"/>
    </source>
</evidence>
<dbReference type="PRINTS" id="PR01437">
    <property type="entry name" value="NUOXDRDTASE4"/>
</dbReference>
<dbReference type="KEGG" id="omr:OXIME_001149"/>
<feature type="transmembrane region" description="Helical" evidence="6">
    <location>
        <begin position="29"/>
        <end position="49"/>
    </location>
</feature>
<proteinExistence type="inferred from homology"/>
<evidence type="ECO:0000256" key="6">
    <source>
        <dbReference type="SAM" id="Phobius"/>
    </source>
</evidence>
<dbReference type="InterPro" id="IPR010227">
    <property type="entry name" value="NADH_Q_OxRdtase_chainM/4"/>
</dbReference>
<feature type="transmembrane region" description="Helical" evidence="6">
    <location>
        <begin position="271"/>
        <end position="293"/>
    </location>
</feature>
<feature type="transmembrane region" description="Helical" evidence="6">
    <location>
        <begin position="356"/>
        <end position="377"/>
    </location>
</feature>
<feature type="transmembrane region" description="Helical" evidence="6">
    <location>
        <begin position="105"/>
        <end position="121"/>
    </location>
</feature>
<feature type="transmembrane region" description="Helical" evidence="6">
    <location>
        <begin position="398"/>
        <end position="420"/>
    </location>
</feature>
<protein>
    <submittedName>
        <fullName evidence="8">NADH-quinone oxidoreductase subunit M</fullName>
    </submittedName>
</protein>
<evidence type="ECO:0000313" key="8">
    <source>
        <dbReference type="EMBL" id="WYY00571.1"/>
    </source>
</evidence>
<keyword evidence="3 6" id="KW-0812">Transmembrane</keyword>
<gene>
    <name evidence="8" type="ORF">OXIME_001149</name>
</gene>
<evidence type="ECO:0000256" key="5">
    <source>
        <dbReference type="ARBA" id="ARBA00023136"/>
    </source>
</evidence>
<feature type="transmembrane region" description="Helical" evidence="6">
    <location>
        <begin position="201"/>
        <end position="223"/>
    </location>
</feature>
<evidence type="ECO:0000259" key="7">
    <source>
        <dbReference type="Pfam" id="PF00361"/>
    </source>
</evidence>
<keyword evidence="5 6" id="KW-0472">Membrane</keyword>
<comment type="subcellular location">
    <subcellularLocation>
        <location evidence="1">Membrane</location>
        <topology evidence="1">Multi-pass membrane protein</topology>
    </subcellularLocation>
</comment>
<keyword evidence="4 6" id="KW-1133">Transmembrane helix</keyword>
<dbReference type="GO" id="GO:0042773">
    <property type="term" value="P:ATP synthesis coupled electron transport"/>
    <property type="evidence" value="ECO:0007669"/>
    <property type="project" value="InterPro"/>
</dbReference>
<name>A0AAX4NGF6_9ARCH</name>
<dbReference type="RefSeq" id="WP_393970905.1">
    <property type="nucleotide sequence ID" value="NZ_CP133772.1"/>
</dbReference>
<dbReference type="InterPro" id="IPR001750">
    <property type="entry name" value="ND/Mrp_TM"/>
</dbReference>
<evidence type="ECO:0000313" key="9">
    <source>
        <dbReference type="Proteomes" id="UP001451606"/>
    </source>
</evidence>
<dbReference type="GO" id="GO:0048039">
    <property type="term" value="F:ubiquinone binding"/>
    <property type="evidence" value="ECO:0007669"/>
    <property type="project" value="TreeGrafter"/>
</dbReference>
<dbReference type="GO" id="GO:0016020">
    <property type="term" value="C:membrane"/>
    <property type="evidence" value="ECO:0007669"/>
    <property type="project" value="UniProtKB-SubCell"/>
</dbReference>
<feature type="transmembrane region" description="Helical" evidence="6">
    <location>
        <begin position="127"/>
        <end position="147"/>
    </location>
</feature>
<dbReference type="InterPro" id="IPR003918">
    <property type="entry name" value="NADH_UbQ_OxRdtase"/>
</dbReference>
<feature type="transmembrane region" description="Helical" evidence="6">
    <location>
        <begin position="432"/>
        <end position="453"/>
    </location>
</feature>
<dbReference type="GO" id="GO:0003954">
    <property type="term" value="F:NADH dehydrogenase activity"/>
    <property type="evidence" value="ECO:0007669"/>
    <property type="project" value="TreeGrafter"/>
</dbReference>
<sequence>MFLLSIFILSILVSLGSFAFKGRRKEYTIISSALVMVLTVIYSLIHFAFSYSGGYVSVTTIALSPSTGIYFSSAVTGFTDWLLILGTIIIFIAALITNDSRESRTIYSYILIAGSGLYGILISRNFLFFYIFWEVVLIPVYFMIGQFGGRRKDSASMKFFVYTQFGSLFLLLAILTLYNFYSLSHAGVLTFQMSALLNTSFINTIPALWKGFLIFGFLFGFLVKLPSFPVHSWLPDAYESAPYPGTVILAGGLSVMGGYGLFGILLPVSGIFSSTVLYILILLGIISLIYFALTAMFQQILKRMMAFASAAAMGFVTIAFGAGILEAGTISASAYASANIYNYTTFYSGILELSGGMFQIVAHGLIMAMIFAALYFITEKTGKQTMMNLGGIFREAPILSSLFLAGLLASLGLPGLAGFIGEFSIFIGSFQAISWIIFFLIFGMIVTASYHIWAAQKSLFGPYNENLGKISDINSKEISILMGLLIMIFIIGIVPNLVYVPLVSYIAHLGGIGAL</sequence>